<dbReference type="HOGENOM" id="CLU_113698_0_0_3"/>
<dbReference type="STRING" id="179408.Osc7112_3309"/>
<comment type="subcellular location">
    <subcellularLocation>
        <location evidence="1">Membrane</location>
    </subcellularLocation>
</comment>
<dbReference type="AlphaFoldDB" id="K9VIB8"/>
<dbReference type="SUPFAM" id="SSF161084">
    <property type="entry name" value="MAPEG domain-like"/>
    <property type="match status" value="1"/>
</dbReference>
<accession>K9VIB8</accession>
<evidence type="ECO:0000313" key="7">
    <source>
        <dbReference type="Proteomes" id="UP000010478"/>
    </source>
</evidence>
<evidence type="ECO:0000313" key="6">
    <source>
        <dbReference type="EMBL" id="AFZ07691.1"/>
    </source>
</evidence>
<dbReference type="Pfam" id="PF01124">
    <property type="entry name" value="MAPEG"/>
    <property type="match status" value="1"/>
</dbReference>
<dbReference type="GO" id="GO:0005765">
    <property type="term" value="C:lysosomal membrane"/>
    <property type="evidence" value="ECO:0007669"/>
    <property type="project" value="TreeGrafter"/>
</dbReference>
<gene>
    <name evidence="6" type="ORF">Osc7112_3309</name>
</gene>
<feature type="transmembrane region" description="Helical" evidence="5">
    <location>
        <begin position="21"/>
        <end position="40"/>
    </location>
</feature>
<evidence type="ECO:0008006" key="8">
    <source>
        <dbReference type="Google" id="ProtNLM"/>
    </source>
</evidence>
<feature type="transmembrane region" description="Helical" evidence="5">
    <location>
        <begin position="154"/>
        <end position="178"/>
    </location>
</feature>
<name>K9VIB8_9CYAN</name>
<dbReference type="RefSeq" id="WP_015176959.1">
    <property type="nucleotide sequence ID" value="NC_019729.1"/>
</dbReference>
<evidence type="ECO:0000256" key="2">
    <source>
        <dbReference type="ARBA" id="ARBA00022692"/>
    </source>
</evidence>
<keyword evidence="2 5" id="KW-0812">Transmembrane</keyword>
<keyword evidence="7" id="KW-1185">Reference proteome</keyword>
<protein>
    <recommendedName>
        <fullName evidence="8">MAPEG family protein</fullName>
    </recommendedName>
</protein>
<dbReference type="GO" id="GO:0045055">
    <property type="term" value="P:regulated exocytosis"/>
    <property type="evidence" value="ECO:0007669"/>
    <property type="project" value="TreeGrafter"/>
</dbReference>
<feature type="transmembrane region" description="Helical" evidence="5">
    <location>
        <begin position="102"/>
        <end position="120"/>
    </location>
</feature>
<dbReference type="KEGG" id="oni:Osc7112_3309"/>
<evidence type="ECO:0000256" key="1">
    <source>
        <dbReference type="ARBA" id="ARBA00004370"/>
    </source>
</evidence>
<dbReference type="Proteomes" id="UP000010478">
    <property type="component" value="Chromosome"/>
</dbReference>
<dbReference type="InterPro" id="IPR023352">
    <property type="entry name" value="MAPEG-like_dom_sf"/>
</dbReference>
<sequence>MINLLSFNPQQQIVVRRALSALIFCLTFVLIGYFVIALPLPLLNTPESRLIFSLRCQIFPLLMLFAGIVAVGNGRFSSPAINPLANAESEAMRIHLRYLSNTLEQFVLFFAGSLILSTFLDTYSIKLIPILATLFVVGRIAFWIGYLKEPIERAFGLGVTLYPTIAVLIYDAYCVLFLNN</sequence>
<keyword evidence="4 5" id="KW-0472">Membrane</keyword>
<evidence type="ECO:0000256" key="5">
    <source>
        <dbReference type="SAM" id="Phobius"/>
    </source>
</evidence>
<organism evidence="6 7">
    <name type="scientific">Phormidium nigroviride PCC 7112</name>
    <dbReference type="NCBI Taxonomy" id="179408"/>
    <lineage>
        <taxon>Bacteria</taxon>
        <taxon>Bacillati</taxon>
        <taxon>Cyanobacteriota</taxon>
        <taxon>Cyanophyceae</taxon>
        <taxon>Oscillatoriophycideae</taxon>
        <taxon>Oscillatoriales</taxon>
        <taxon>Oscillatoriaceae</taxon>
        <taxon>Phormidium</taxon>
    </lineage>
</organism>
<evidence type="ECO:0000256" key="3">
    <source>
        <dbReference type="ARBA" id="ARBA00022989"/>
    </source>
</evidence>
<evidence type="ECO:0000256" key="4">
    <source>
        <dbReference type="ARBA" id="ARBA00023136"/>
    </source>
</evidence>
<feature type="transmembrane region" description="Helical" evidence="5">
    <location>
        <begin position="126"/>
        <end position="147"/>
    </location>
</feature>
<dbReference type="Gene3D" id="1.20.120.550">
    <property type="entry name" value="Membrane associated eicosanoid/glutathione metabolism-like domain"/>
    <property type="match status" value="1"/>
</dbReference>
<dbReference type="PANTHER" id="PTHR31004:SF1">
    <property type="entry name" value="TRANSMEMBRANE PROTEIN 79"/>
    <property type="match status" value="1"/>
</dbReference>
<dbReference type="OrthoDB" id="582367at2"/>
<proteinExistence type="predicted"/>
<reference evidence="6 7" key="1">
    <citation type="submission" date="2012-05" db="EMBL/GenBank/DDBJ databases">
        <title>Finished chromosome of genome of Oscillatoria sp. PCC 7112.</title>
        <authorList>
            <consortium name="US DOE Joint Genome Institute"/>
            <person name="Gugger M."/>
            <person name="Coursin T."/>
            <person name="Rippka R."/>
            <person name="Tandeau De Marsac N."/>
            <person name="Huntemann M."/>
            <person name="Wei C.-L."/>
            <person name="Han J."/>
            <person name="Detter J.C."/>
            <person name="Han C."/>
            <person name="Tapia R."/>
            <person name="Davenport K."/>
            <person name="Daligault H."/>
            <person name="Erkkila T."/>
            <person name="Gu W."/>
            <person name="Munk A.C.C."/>
            <person name="Teshima H."/>
            <person name="Xu Y."/>
            <person name="Chain P."/>
            <person name="Chen A."/>
            <person name="Krypides N."/>
            <person name="Mavromatis K."/>
            <person name="Markowitz V."/>
            <person name="Szeto E."/>
            <person name="Ivanova N."/>
            <person name="Mikhailova N."/>
            <person name="Ovchinnikova G."/>
            <person name="Pagani I."/>
            <person name="Pati A."/>
            <person name="Goodwin L."/>
            <person name="Peters L."/>
            <person name="Pitluck S."/>
            <person name="Woyke T."/>
            <person name="Kerfeld C."/>
        </authorList>
    </citation>
    <scope>NUCLEOTIDE SEQUENCE [LARGE SCALE GENOMIC DNA]</scope>
    <source>
        <strain evidence="6 7">PCC 7112</strain>
    </source>
</reference>
<dbReference type="eggNOG" id="ENOG5030X9H">
    <property type="taxonomic scope" value="Bacteria"/>
</dbReference>
<feature type="transmembrane region" description="Helical" evidence="5">
    <location>
        <begin position="52"/>
        <end position="71"/>
    </location>
</feature>
<dbReference type="EMBL" id="CP003614">
    <property type="protein sequence ID" value="AFZ07691.1"/>
    <property type="molecule type" value="Genomic_DNA"/>
</dbReference>
<keyword evidence="3 5" id="KW-1133">Transmembrane helix</keyword>
<dbReference type="PANTHER" id="PTHR31004">
    <property type="entry name" value="TRANSMEMBRANE PROTEIN 79"/>
    <property type="match status" value="1"/>
</dbReference>
<dbReference type="InterPro" id="IPR001129">
    <property type="entry name" value="Membr-assoc_MAPEG"/>
</dbReference>